<evidence type="ECO:0000259" key="2">
    <source>
        <dbReference type="Pfam" id="PF13449"/>
    </source>
</evidence>
<evidence type="ECO:0000256" key="1">
    <source>
        <dbReference type="SAM" id="SignalP"/>
    </source>
</evidence>
<dbReference type="Proteomes" id="UP000305709">
    <property type="component" value="Unassembled WGS sequence"/>
</dbReference>
<feature type="domain" description="Phytase-like" evidence="2">
    <location>
        <begin position="83"/>
        <end position="411"/>
    </location>
</feature>
<dbReference type="InterPro" id="IPR027372">
    <property type="entry name" value="Phytase-like_dom"/>
</dbReference>
<reference evidence="3 4" key="1">
    <citation type="submission" date="2019-06" db="EMBL/GenBank/DDBJ databases">
        <authorList>
            <person name="Jiang L."/>
        </authorList>
    </citation>
    <scope>NUCLEOTIDE SEQUENCE [LARGE SCALE GENOMIC DNA]</scope>
    <source>
        <strain evidence="3 4">YIM 48858</strain>
    </source>
</reference>
<dbReference type="EMBL" id="VDFV01000003">
    <property type="protein sequence ID" value="TNC73680.1"/>
    <property type="molecule type" value="Genomic_DNA"/>
</dbReference>
<proteinExistence type="predicted"/>
<dbReference type="AlphaFoldDB" id="A0A5C4NIC6"/>
<feature type="signal peptide" evidence="1">
    <location>
        <begin position="1"/>
        <end position="19"/>
    </location>
</feature>
<comment type="caution">
    <text evidence="3">The sequence shown here is derived from an EMBL/GenBank/DDBJ whole genome shotgun (WGS) entry which is preliminary data.</text>
</comment>
<name>A0A5C4NIC6_9RHOB</name>
<evidence type="ECO:0000313" key="4">
    <source>
        <dbReference type="Proteomes" id="UP000305709"/>
    </source>
</evidence>
<keyword evidence="1" id="KW-0732">Signal</keyword>
<protein>
    <recommendedName>
        <fullName evidence="2">Phytase-like domain-containing protein</fullName>
    </recommendedName>
</protein>
<dbReference type="Pfam" id="PF13449">
    <property type="entry name" value="Phytase-like"/>
    <property type="match status" value="1"/>
</dbReference>
<dbReference type="PANTHER" id="PTHR37957">
    <property type="entry name" value="BLR7070 PROTEIN"/>
    <property type="match status" value="1"/>
</dbReference>
<dbReference type="PANTHER" id="PTHR37957:SF1">
    <property type="entry name" value="PHYTASE-LIKE DOMAIN-CONTAINING PROTEIN"/>
    <property type="match status" value="1"/>
</dbReference>
<keyword evidence="4" id="KW-1185">Reference proteome</keyword>
<feature type="chain" id="PRO_5022665040" description="Phytase-like domain-containing protein" evidence="1">
    <location>
        <begin position="20"/>
        <end position="439"/>
    </location>
</feature>
<sequence>MRMAIPSVLILAVALGSPAASQQRVDATLAGHSRLPAATFSAPPPDAPRENFLSGRFLDPLSRVDEPYSVPQRTGLPTPFLGQPVQGISGFAQERPATGGIWAVIDNGFGSKRNSPDALLSFVHLVPEFGLGTIRVANRIWLRDPDQLVPFRIVQEGTQARYLTGGDFDPESIQVIGDQVWIGDEFGPFLLSATLDGRITGIYSTIYEGRMLRSPDHPSVAPGTAPGPATWQVANSAGFEGLGLAPDGQLWAVLEQPLRTSHGATEDDVLLLQFDPVQRAWTGEVRRLALTEGATSIGDISFVDARHALVIERDNHQGDAARACAEVTPPADAGSCFPEPAQVKRVTMIDLGQRDASGRIARLDQIDLLGLSDPQGIGPGRIGDRFLFPFQTIESVVMDGPDHILVANDNNLPFSSGRSPDQADDTEMIRLHVPELLAR</sequence>
<dbReference type="OrthoDB" id="9795869at2"/>
<accession>A0A5C4NIC6</accession>
<organism evidence="3 4">
    <name type="scientific">Rubellimicrobium roseum</name>
    <dbReference type="NCBI Taxonomy" id="687525"/>
    <lineage>
        <taxon>Bacteria</taxon>
        <taxon>Pseudomonadati</taxon>
        <taxon>Pseudomonadota</taxon>
        <taxon>Alphaproteobacteria</taxon>
        <taxon>Rhodobacterales</taxon>
        <taxon>Roseobacteraceae</taxon>
        <taxon>Rubellimicrobium</taxon>
    </lineage>
</organism>
<gene>
    <name evidence="3" type="ORF">FHG71_04125</name>
</gene>
<evidence type="ECO:0000313" key="3">
    <source>
        <dbReference type="EMBL" id="TNC73680.1"/>
    </source>
</evidence>